<reference evidence="2 3" key="1">
    <citation type="journal article" date="2010" name="Stand. Genomic Sci.">
        <title>Complete genome sequence of Segniliparus rotundus type strain (CDC 1076).</title>
        <authorList>
            <person name="Sikorski J."/>
            <person name="Lapidus A."/>
            <person name="Copeland A."/>
            <person name="Misra M."/>
            <person name="Glavina Del Rio T."/>
            <person name="Nolan M."/>
            <person name="Lucas S."/>
            <person name="Chen F."/>
            <person name="Tice H."/>
            <person name="Cheng J.F."/>
            <person name="Jando M."/>
            <person name="Schneider S."/>
            <person name="Bruce D."/>
            <person name="Goodwin L."/>
            <person name="Pitluck S."/>
            <person name="Liolios K."/>
            <person name="Mikhailova N."/>
            <person name="Pati A."/>
            <person name="Ivanova N."/>
            <person name="Mavromatis K."/>
            <person name="Chen A."/>
            <person name="Palaniappan K."/>
            <person name="Chertkov O."/>
            <person name="Land M."/>
            <person name="Hauser L."/>
            <person name="Chang Y.J."/>
            <person name="Jeffries C.D."/>
            <person name="Brettin T."/>
            <person name="Detter J.C."/>
            <person name="Han C."/>
            <person name="Rohde M."/>
            <person name="Goker M."/>
            <person name="Bristow J."/>
            <person name="Eisen J.A."/>
            <person name="Markowitz V."/>
            <person name="Hugenholtz P."/>
            <person name="Kyrpides N.C."/>
            <person name="Klenk H.P."/>
        </authorList>
    </citation>
    <scope>NUCLEOTIDE SEQUENCE [LARGE SCALE GENOMIC DNA]</scope>
    <source>
        <strain evidence="3">ATCC BAA-972 / CDC 1076 / CIP 108378 / DSM 44985 / JCM 13578</strain>
    </source>
</reference>
<name>D6ZAY2_SEGRD</name>
<evidence type="ECO:0000256" key="1">
    <source>
        <dbReference type="SAM" id="MobiDB-lite"/>
    </source>
</evidence>
<organism evidence="2 3">
    <name type="scientific">Segniliparus rotundus (strain ATCC BAA-972 / CDC 1076 / CIP 108378 / DSM 44985 / JCM 13578)</name>
    <dbReference type="NCBI Taxonomy" id="640132"/>
    <lineage>
        <taxon>Bacteria</taxon>
        <taxon>Bacillati</taxon>
        <taxon>Actinomycetota</taxon>
        <taxon>Actinomycetes</taxon>
        <taxon>Mycobacteriales</taxon>
        <taxon>Segniliparaceae</taxon>
        <taxon>Segniliparus</taxon>
    </lineage>
</organism>
<evidence type="ECO:0000313" key="2">
    <source>
        <dbReference type="EMBL" id="ADG96741.1"/>
    </source>
</evidence>
<keyword evidence="3" id="KW-1185">Reference proteome</keyword>
<proteinExistence type="predicted"/>
<dbReference type="HOGENOM" id="CLU_103764_0_0_11"/>
<gene>
    <name evidence="2" type="ordered locus">Srot_0254</name>
</gene>
<feature type="compositionally biased region" description="Polar residues" evidence="1">
    <location>
        <begin position="100"/>
        <end position="113"/>
    </location>
</feature>
<dbReference type="KEGG" id="srt:Srot_0254"/>
<accession>D6ZAY2</accession>
<sequence>MFFKSAGGISAGEVLGRSRRVLTWGVYWRGSLWRMQFWLVGMQSSPQKVRDEELGMKVVSRAAVLGLAGLVAFGAAGCNRGGSGGGTTTIIQQAPPINGGSAQSNSLTPSVTQTPISDSKKLCSLAQGRGLEIVHAIDKFWGLVMKDGWSWGDEKVASAADNAGQVVSKVAPVLEAAIGSGAPKDIADAIQKFVKSSRSFADAITNRADGDTMNPLNKDFGAAVDNLKAVCSI</sequence>
<protein>
    <submittedName>
        <fullName evidence="2">Uncharacterized protein</fullName>
    </submittedName>
</protein>
<evidence type="ECO:0000313" key="3">
    <source>
        <dbReference type="Proteomes" id="UP000002247"/>
    </source>
</evidence>
<dbReference type="EMBL" id="CP001958">
    <property type="protein sequence ID" value="ADG96741.1"/>
    <property type="molecule type" value="Genomic_DNA"/>
</dbReference>
<dbReference type="Proteomes" id="UP000002247">
    <property type="component" value="Chromosome"/>
</dbReference>
<dbReference type="AlphaFoldDB" id="D6ZAY2"/>
<feature type="region of interest" description="Disordered" evidence="1">
    <location>
        <begin position="87"/>
        <end position="113"/>
    </location>
</feature>